<gene>
    <name evidence="2" type="ORF">BO78DRAFT_448191</name>
</gene>
<dbReference type="AlphaFoldDB" id="A0A319E6L0"/>
<proteinExistence type="predicted"/>
<keyword evidence="3" id="KW-1185">Reference proteome</keyword>
<evidence type="ECO:0000256" key="1">
    <source>
        <dbReference type="SAM" id="MobiDB-lite"/>
    </source>
</evidence>
<feature type="compositionally biased region" description="Basic and acidic residues" evidence="1">
    <location>
        <begin position="33"/>
        <end position="50"/>
    </location>
</feature>
<accession>A0A319E6L0</accession>
<name>A0A319E6L0_ASPSB</name>
<dbReference type="VEuPathDB" id="FungiDB:BO78DRAFT_448191"/>
<feature type="region of interest" description="Disordered" evidence="1">
    <location>
        <begin position="1"/>
        <end position="53"/>
    </location>
</feature>
<feature type="compositionally biased region" description="Basic and acidic residues" evidence="1">
    <location>
        <begin position="1"/>
        <end position="13"/>
    </location>
</feature>
<dbReference type="Proteomes" id="UP000248423">
    <property type="component" value="Unassembled WGS sequence"/>
</dbReference>
<sequence length="146" mass="16106">MGFILREAEERNARSRPVSHPNHVLQGPLIRTYDPDPMDKEPRNRLESMRGSETGQAMFQTLPACRWGRASVDSSGFRRQPDRAASTSPILPKAFKTAGMRREMAGKGDPAGTEGFPPPMPPIVHHPSPHLVTSGPCQREGRTAEI</sequence>
<evidence type="ECO:0000313" key="2">
    <source>
        <dbReference type="EMBL" id="PYI05010.1"/>
    </source>
</evidence>
<evidence type="ECO:0000313" key="3">
    <source>
        <dbReference type="Proteomes" id="UP000248423"/>
    </source>
</evidence>
<protein>
    <submittedName>
        <fullName evidence="2">Uncharacterized protein</fullName>
    </submittedName>
</protein>
<dbReference type="EMBL" id="KZ826362">
    <property type="protein sequence ID" value="PYI05010.1"/>
    <property type="molecule type" value="Genomic_DNA"/>
</dbReference>
<reference evidence="2 3" key="1">
    <citation type="submission" date="2018-02" db="EMBL/GenBank/DDBJ databases">
        <title>The genomes of Aspergillus section Nigri reveals drivers in fungal speciation.</title>
        <authorList>
            <consortium name="DOE Joint Genome Institute"/>
            <person name="Vesth T.C."/>
            <person name="Nybo J."/>
            <person name="Theobald S."/>
            <person name="Brandl J."/>
            <person name="Frisvad J.C."/>
            <person name="Nielsen K.F."/>
            <person name="Lyhne E.K."/>
            <person name="Kogle M.E."/>
            <person name="Kuo A."/>
            <person name="Riley R."/>
            <person name="Clum A."/>
            <person name="Nolan M."/>
            <person name="Lipzen A."/>
            <person name="Salamov A."/>
            <person name="Henrissat B."/>
            <person name="Wiebenga A."/>
            <person name="De vries R.P."/>
            <person name="Grigoriev I.V."/>
            <person name="Mortensen U.H."/>
            <person name="Andersen M.R."/>
            <person name="Baker S.E."/>
        </authorList>
    </citation>
    <scope>NUCLEOTIDE SEQUENCE [LARGE SCALE GENOMIC DNA]</scope>
    <source>
        <strain evidence="2 3">CBS 121057</strain>
    </source>
</reference>
<feature type="region of interest" description="Disordered" evidence="1">
    <location>
        <begin position="72"/>
        <end position="146"/>
    </location>
</feature>
<organism evidence="2 3">
    <name type="scientific">Aspergillus sclerotiicarbonarius (strain CBS 121057 / IBT 28362)</name>
    <dbReference type="NCBI Taxonomy" id="1448318"/>
    <lineage>
        <taxon>Eukaryota</taxon>
        <taxon>Fungi</taxon>
        <taxon>Dikarya</taxon>
        <taxon>Ascomycota</taxon>
        <taxon>Pezizomycotina</taxon>
        <taxon>Eurotiomycetes</taxon>
        <taxon>Eurotiomycetidae</taxon>
        <taxon>Eurotiales</taxon>
        <taxon>Aspergillaceae</taxon>
        <taxon>Aspergillus</taxon>
        <taxon>Aspergillus subgen. Circumdati</taxon>
    </lineage>
</organism>